<feature type="compositionally biased region" description="Basic and acidic residues" evidence="16">
    <location>
        <begin position="509"/>
        <end position="518"/>
    </location>
</feature>
<evidence type="ECO:0000256" key="7">
    <source>
        <dbReference type="ARBA" id="ARBA00022990"/>
    </source>
</evidence>
<dbReference type="STRING" id="64144.ENSATEP00000027106"/>
<keyword evidence="11" id="KW-0804">Transcription</keyword>
<organism evidence="18 19">
    <name type="scientific">Anabas testudineus</name>
    <name type="common">Climbing perch</name>
    <name type="synonym">Anthias testudineus</name>
    <dbReference type="NCBI Taxonomy" id="64144"/>
    <lineage>
        <taxon>Eukaryota</taxon>
        <taxon>Metazoa</taxon>
        <taxon>Chordata</taxon>
        <taxon>Craniata</taxon>
        <taxon>Vertebrata</taxon>
        <taxon>Euteleostomi</taxon>
        <taxon>Actinopterygii</taxon>
        <taxon>Neopterygii</taxon>
        <taxon>Teleostei</taxon>
        <taxon>Neoteleostei</taxon>
        <taxon>Acanthomorphata</taxon>
        <taxon>Anabantaria</taxon>
        <taxon>Anabantiformes</taxon>
        <taxon>Anabantoidei</taxon>
        <taxon>Anabantidae</taxon>
        <taxon>Anabas</taxon>
    </lineage>
</organism>
<keyword evidence="5" id="KW-0832">Ubl conjugation</keyword>
<reference evidence="18" key="1">
    <citation type="submission" date="2021-04" db="EMBL/GenBank/DDBJ databases">
        <authorList>
            <consortium name="Wellcome Sanger Institute Data Sharing"/>
        </authorList>
    </citation>
    <scope>NUCLEOTIDE SEQUENCE [LARGE SCALE GENOMIC DNA]</scope>
</reference>
<evidence type="ECO:0000256" key="8">
    <source>
        <dbReference type="ARBA" id="ARBA00023015"/>
    </source>
</evidence>
<feature type="coiled-coil region" evidence="15">
    <location>
        <begin position="67"/>
        <end position="101"/>
    </location>
</feature>
<dbReference type="AlphaFoldDB" id="A0A3Q1K5Q0"/>
<dbReference type="PRINTS" id="PR00503">
    <property type="entry name" value="BROMODOMAIN"/>
</dbReference>
<evidence type="ECO:0000256" key="11">
    <source>
        <dbReference type="ARBA" id="ARBA00023163"/>
    </source>
</evidence>
<accession>A0A3Q1K5Q0</accession>
<evidence type="ECO:0000256" key="2">
    <source>
        <dbReference type="ARBA" id="ARBA00022499"/>
    </source>
</evidence>
<comment type="subcellular location">
    <subcellularLocation>
        <location evidence="1">Nucleus</location>
    </subcellularLocation>
</comment>
<keyword evidence="19" id="KW-1185">Reference proteome</keyword>
<proteinExistence type="predicted"/>
<dbReference type="SUPFAM" id="SSF47370">
    <property type="entry name" value="Bromodomain"/>
    <property type="match status" value="1"/>
</dbReference>
<evidence type="ECO:0000256" key="1">
    <source>
        <dbReference type="ARBA" id="ARBA00004123"/>
    </source>
</evidence>
<evidence type="ECO:0000256" key="6">
    <source>
        <dbReference type="ARBA" id="ARBA00022853"/>
    </source>
</evidence>
<keyword evidence="6" id="KW-0156">Chromatin regulator</keyword>
<evidence type="ECO:0000256" key="3">
    <source>
        <dbReference type="ARBA" id="ARBA00022553"/>
    </source>
</evidence>
<dbReference type="Gene3D" id="1.20.920.10">
    <property type="entry name" value="Bromodomain-like"/>
    <property type="match status" value="1"/>
</dbReference>
<protein>
    <recommendedName>
        <fullName evidence="13">Bromodomain-containing protein 8</fullName>
    </recommendedName>
</protein>
<evidence type="ECO:0000256" key="16">
    <source>
        <dbReference type="SAM" id="MobiDB-lite"/>
    </source>
</evidence>
<dbReference type="PANTHER" id="PTHR15398">
    <property type="entry name" value="BROMODOMAIN-CONTAINING PROTEIN 8"/>
    <property type="match status" value="1"/>
</dbReference>
<feature type="compositionally biased region" description="Polar residues" evidence="16">
    <location>
        <begin position="398"/>
        <end position="410"/>
    </location>
</feature>
<reference evidence="18" key="2">
    <citation type="submission" date="2025-08" db="UniProtKB">
        <authorList>
            <consortium name="Ensembl"/>
        </authorList>
    </citation>
    <scope>IDENTIFICATION</scope>
</reference>
<evidence type="ECO:0000256" key="9">
    <source>
        <dbReference type="ARBA" id="ARBA00023054"/>
    </source>
</evidence>
<dbReference type="GO" id="GO:0006325">
    <property type="term" value="P:chromatin organization"/>
    <property type="evidence" value="ECO:0007669"/>
    <property type="project" value="UniProtKB-KW"/>
</dbReference>
<feature type="region of interest" description="Disordered" evidence="16">
    <location>
        <begin position="482"/>
        <end position="580"/>
    </location>
</feature>
<dbReference type="GO" id="GO:0005634">
    <property type="term" value="C:nucleus"/>
    <property type="evidence" value="ECO:0007669"/>
    <property type="project" value="UniProtKB-SubCell"/>
</dbReference>
<feature type="compositionally biased region" description="Acidic residues" evidence="16">
    <location>
        <begin position="519"/>
        <end position="528"/>
    </location>
</feature>
<evidence type="ECO:0000256" key="12">
    <source>
        <dbReference type="ARBA" id="ARBA00023242"/>
    </source>
</evidence>
<keyword evidence="8" id="KW-0805">Transcription regulation</keyword>
<dbReference type="InterPro" id="IPR001487">
    <property type="entry name" value="Bromodomain"/>
</dbReference>
<feature type="region of interest" description="Disordered" evidence="16">
    <location>
        <begin position="119"/>
        <end position="185"/>
    </location>
</feature>
<feature type="region of interest" description="Disordered" evidence="16">
    <location>
        <begin position="712"/>
        <end position="758"/>
    </location>
</feature>
<dbReference type="GO" id="GO:0035267">
    <property type="term" value="C:NuA4 histone acetyltransferase complex"/>
    <property type="evidence" value="ECO:0007669"/>
    <property type="project" value="TreeGrafter"/>
</dbReference>
<evidence type="ECO:0000256" key="15">
    <source>
        <dbReference type="SAM" id="Coils"/>
    </source>
</evidence>
<dbReference type="PROSITE" id="PS50014">
    <property type="entry name" value="BROMODOMAIN_2"/>
    <property type="match status" value="1"/>
</dbReference>
<dbReference type="CDD" id="cd05507">
    <property type="entry name" value="Bromo_brd8_like"/>
    <property type="match status" value="1"/>
</dbReference>
<gene>
    <name evidence="18" type="primary">BRD8</name>
</gene>
<evidence type="ECO:0000259" key="17">
    <source>
        <dbReference type="PROSITE" id="PS50014"/>
    </source>
</evidence>
<dbReference type="InParanoid" id="A0A3Q1K5Q0"/>
<dbReference type="Ensembl" id="ENSATET00000027534.3">
    <property type="protein sequence ID" value="ENSATEP00000027106.1"/>
    <property type="gene ID" value="ENSATEG00000018712.3"/>
</dbReference>
<keyword evidence="10 14" id="KW-0103">Bromodomain</keyword>
<feature type="compositionally biased region" description="Basic and acidic residues" evidence="16">
    <location>
        <begin position="119"/>
        <end position="132"/>
    </location>
</feature>
<dbReference type="Pfam" id="PF00439">
    <property type="entry name" value="Bromodomain"/>
    <property type="match status" value="1"/>
</dbReference>
<feature type="region of interest" description="Disordered" evidence="16">
    <location>
        <begin position="379"/>
        <end position="459"/>
    </location>
</feature>
<sequence>MRSGDQNWVSVSRAIKPFSEPGRPPDWFSQKHCASQYSELLEATEAPKRKRGEKGEVVETIEDVIVRRLTTERIEELKKLLRDTQEQYRKLKKEVDLIQTGHMDSQLKELWAEITLKKKQDEEEAEQKRKATETAYQARQAVKNTPKRLPSVTVRSPLGASPPTLDSQADSSVPTPPMETGGAQGVGVFLPVKDAQGPGPKDGGLAALVDDSPQKRLLTPKATPPPSPLLSELLKKGNLISPSPRLVAEGDSTGNLTNGVQTATAAAALQPGHDVITEHISICSVEIIQYVVYIGAKCFMFVCFEEGEAEAAVKAELAEETGLVEEDLVAVSYMGDELDLETVGDIIAIIEEKVDDSVEALDAAAVEAALSLCEEAVSEGHTLPGPWETQELKPSDPTPTVQDSDPTQEPQEVAAMTAPAPASIETQNQPETQREEQLTGNCEAPEVPGIDVTSSVTSDDCAIGSEVTEEGVTGKEATEITVKSEGEEWSQPEANPPCLDSEDSSVSGKESKEVKEEEAGSEGDPDEAMELKEECGEGEGPYLSEVERAASESEDGYGPPSQRYTADSLASSPASSSQLSTCGEDQEAVQAQKIWKKAIMLVWRAAANHRYASVFLQPVSDDIAPGYHSILIVHSRPMDLSAIKKNIESGVIRTTAEFQRDIMLMFQNAVMYNSSDHDVYHMALEMQRDVLEHVQQFLATQLIMQTSESAISAKSLRGREGNRKPGEPAEKRKPSKADCDGGTRGRRSAMEADLKMKK</sequence>
<evidence type="ECO:0000256" key="5">
    <source>
        <dbReference type="ARBA" id="ARBA00022843"/>
    </source>
</evidence>
<evidence type="ECO:0000256" key="4">
    <source>
        <dbReference type="ARBA" id="ARBA00022604"/>
    </source>
</evidence>
<name>A0A3Q1K5Q0_ANATE</name>
<keyword evidence="3" id="KW-0597">Phosphoprotein</keyword>
<evidence type="ECO:0000256" key="14">
    <source>
        <dbReference type="PROSITE-ProRule" id="PRU00035"/>
    </source>
</evidence>
<dbReference type="Proteomes" id="UP000265040">
    <property type="component" value="Chromosome 10"/>
</dbReference>
<dbReference type="InterPro" id="IPR037966">
    <property type="entry name" value="Brd8_Bromo_dom"/>
</dbReference>
<dbReference type="InterPro" id="IPR036427">
    <property type="entry name" value="Bromodomain-like_sf"/>
</dbReference>
<keyword evidence="4" id="KW-0341">Growth regulation</keyword>
<keyword evidence="9 15" id="KW-0175">Coiled coil</keyword>
<keyword evidence="7" id="KW-0007">Acetylation</keyword>
<dbReference type="GeneTree" id="ENSGT00530000064262"/>
<keyword evidence="12" id="KW-0539">Nucleus</keyword>
<keyword evidence="2" id="KW-1017">Isopeptide bond</keyword>
<dbReference type="FunFam" id="1.20.920.10:FF:000016">
    <property type="entry name" value="bromodomain-containing protein 8 isoform X1"/>
    <property type="match status" value="1"/>
</dbReference>
<dbReference type="OrthoDB" id="1742084at2759"/>
<evidence type="ECO:0000256" key="10">
    <source>
        <dbReference type="ARBA" id="ARBA00023117"/>
    </source>
</evidence>
<feature type="compositionally biased region" description="Basic and acidic residues" evidence="16">
    <location>
        <begin position="717"/>
        <end position="758"/>
    </location>
</feature>
<dbReference type="PANTHER" id="PTHR15398:SF4">
    <property type="entry name" value="BROMODOMAIN-CONTAINING PROTEIN 8 ISOFORM X1"/>
    <property type="match status" value="1"/>
</dbReference>
<evidence type="ECO:0000313" key="19">
    <source>
        <dbReference type="Proteomes" id="UP000265040"/>
    </source>
</evidence>
<dbReference type="OMA" id="ASEPGPM"/>
<dbReference type="SMART" id="SM00297">
    <property type="entry name" value="BROMO"/>
    <property type="match status" value="1"/>
</dbReference>
<feature type="compositionally biased region" description="Low complexity" evidence="16">
    <location>
        <begin position="568"/>
        <end position="580"/>
    </location>
</feature>
<evidence type="ECO:0000313" key="18">
    <source>
        <dbReference type="Ensembl" id="ENSATEP00000027106.1"/>
    </source>
</evidence>
<feature type="domain" description="Bromo" evidence="17">
    <location>
        <begin position="607"/>
        <end position="680"/>
    </location>
</feature>
<evidence type="ECO:0000256" key="13">
    <source>
        <dbReference type="ARBA" id="ARBA00070695"/>
    </source>
</evidence>
<reference evidence="18" key="3">
    <citation type="submission" date="2025-09" db="UniProtKB">
        <authorList>
            <consortium name="Ensembl"/>
        </authorList>
    </citation>
    <scope>IDENTIFICATION</scope>
</reference>
<feature type="compositionally biased region" description="Polar residues" evidence="16">
    <location>
        <begin position="164"/>
        <end position="173"/>
    </location>
</feature>